<evidence type="ECO:0000256" key="6">
    <source>
        <dbReference type="ARBA" id="ARBA00023136"/>
    </source>
</evidence>
<name>A0A2Z2HSG3_9ARCH</name>
<dbReference type="Pfam" id="PF00578">
    <property type="entry name" value="AhpC-TSA"/>
    <property type="match status" value="1"/>
</dbReference>
<dbReference type="AlphaFoldDB" id="A0A2Z2HSG3"/>
<dbReference type="GO" id="GO:0017004">
    <property type="term" value="P:cytochrome complex assembly"/>
    <property type="evidence" value="ECO:0007669"/>
    <property type="project" value="InterPro"/>
</dbReference>
<evidence type="ECO:0000259" key="8">
    <source>
        <dbReference type="PROSITE" id="PS51352"/>
    </source>
</evidence>
<evidence type="ECO:0000313" key="9">
    <source>
        <dbReference type="EMBL" id="ARS65176.1"/>
    </source>
</evidence>
<keyword evidence="6 7" id="KW-0472">Membrane</keyword>
<keyword evidence="4 7" id="KW-0812">Transmembrane</keyword>
<comment type="subcellular location">
    <subcellularLocation>
        <location evidence="1">Cell membrane</location>
        <topology evidence="1">Multi-pass membrane protein</topology>
    </subcellularLocation>
</comment>
<dbReference type="Proteomes" id="UP000249949">
    <property type="component" value="Chromosome"/>
</dbReference>
<dbReference type="Pfam" id="PF02683">
    <property type="entry name" value="DsbD_TM"/>
    <property type="match status" value="1"/>
</dbReference>
<protein>
    <submittedName>
        <fullName evidence="9">Thiol-disulfide oxidoreductase</fullName>
    </submittedName>
</protein>
<reference evidence="9 10" key="1">
    <citation type="journal article" date="2017" name="Environ. Microbiol.">
        <title>Genome and epigenome of a novel marine Thaumarchaeota strain suggest viral infection, phosphorothioation DNA modification and multiple restriction systems.</title>
        <authorList>
            <person name="Ahlgren N.A."/>
            <person name="Chen Y."/>
            <person name="Needham D.M."/>
            <person name="Parada A.E."/>
            <person name="Sachdeva R."/>
            <person name="Trinh V."/>
            <person name="Chen T."/>
            <person name="Fuhrman J.A."/>
        </authorList>
    </citation>
    <scope>NUCLEOTIDE SEQUENCE [LARGE SCALE GENOMIC DNA]</scope>
    <source>
        <strain evidence="9 10">SPOT01</strain>
    </source>
</reference>
<dbReference type="InterPro" id="IPR017937">
    <property type="entry name" value="Thioredoxin_CS"/>
</dbReference>
<dbReference type="GO" id="GO:0005886">
    <property type="term" value="C:plasma membrane"/>
    <property type="evidence" value="ECO:0007669"/>
    <property type="project" value="UniProtKB-SubCell"/>
</dbReference>
<dbReference type="OrthoDB" id="115386at2157"/>
<accession>A0A2Z2HSG3</accession>
<dbReference type="InterPro" id="IPR051790">
    <property type="entry name" value="Cytochrome_c-biogenesis_DsbD"/>
</dbReference>
<evidence type="ECO:0000313" key="10">
    <source>
        <dbReference type="Proteomes" id="UP000249949"/>
    </source>
</evidence>
<dbReference type="GO" id="GO:0016491">
    <property type="term" value="F:oxidoreductase activity"/>
    <property type="evidence" value="ECO:0007669"/>
    <property type="project" value="InterPro"/>
</dbReference>
<keyword evidence="3" id="KW-1003">Cell membrane</keyword>
<dbReference type="PANTHER" id="PTHR31272:SF4">
    <property type="entry name" value="CYTOCHROME C-TYPE BIOGENESIS PROTEIN HI_1454-RELATED"/>
    <property type="match status" value="1"/>
</dbReference>
<dbReference type="InterPro" id="IPR036249">
    <property type="entry name" value="Thioredoxin-like_sf"/>
</dbReference>
<evidence type="ECO:0000256" key="4">
    <source>
        <dbReference type="ARBA" id="ARBA00022692"/>
    </source>
</evidence>
<dbReference type="PROSITE" id="PS00194">
    <property type="entry name" value="THIOREDOXIN_1"/>
    <property type="match status" value="1"/>
</dbReference>
<comment type="similarity">
    <text evidence="2">Belongs to the DsbD family.</text>
</comment>
<evidence type="ECO:0000256" key="7">
    <source>
        <dbReference type="SAM" id="Phobius"/>
    </source>
</evidence>
<dbReference type="Gene3D" id="3.40.30.10">
    <property type="entry name" value="Glutaredoxin"/>
    <property type="match status" value="1"/>
</dbReference>
<evidence type="ECO:0000256" key="1">
    <source>
        <dbReference type="ARBA" id="ARBA00004651"/>
    </source>
</evidence>
<dbReference type="InterPro" id="IPR003834">
    <property type="entry name" value="Cyt_c_assmbl_TM_dom"/>
</dbReference>
<dbReference type="PROSITE" id="PS51352">
    <property type="entry name" value="THIOREDOXIN_2"/>
    <property type="match status" value="1"/>
</dbReference>
<dbReference type="GO" id="GO:0016209">
    <property type="term" value="F:antioxidant activity"/>
    <property type="evidence" value="ECO:0007669"/>
    <property type="project" value="InterPro"/>
</dbReference>
<sequence>MKTSKKIPSILILFSGIFLVAFSFSDAQLMPVDAQEFRQAPDYKAIALDGTPVSITDYQGKTILVNLWATWCEPCREEMPALGELHGMFPRSDFEIIGVSIDDPGFEQVIVQTMAEDNLTYPVWLDPENRFQFAFRTIGVPESFLIDADGQIIYQWKGAFDPVSEDTINLVESTIQGTSYQSSEPTILSDGLIAGFVIAFSAGVLSFLSPCVLPLIPVYASLITGMSAKELSQETSQVTRSKLRLTATVKGIMFVIGFSIIFMLLGTTVSFMGNLFFDSIQWIERIGGVVLIVLGLHMIGLFKIPKLEKQIRFDMGKRNSGKFGPLVVGMAFGAGWTPCIGPILAGILTIAASSSSVITGASLLGVYSLGLAIPFLISAIAIDRFLVFFTKIKSKMLLIEKISGGLFVIFGIVLLTGSLVYLNNFFKM</sequence>
<dbReference type="InterPro" id="IPR013766">
    <property type="entry name" value="Thioredoxin_domain"/>
</dbReference>
<dbReference type="KEGG" id="nct:NMSP_1577"/>
<dbReference type="EMBL" id="CP021324">
    <property type="protein sequence ID" value="ARS65176.1"/>
    <property type="molecule type" value="Genomic_DNA"/>
</dbReference>
<dbReference type="InterPro" id="IPR000866">
    <property type="entry name" value="AhpC/TSA"/>
</dbReference>
<feature type="transmembrane region" description="Helical" evidence="7">
    <location>
        <begin position="192"/>
        <end position="220"/>
    </location>
</feature>
<dbReference type="GeneID" id="32902023"/>
<feature type="transmembrane region" description="Helical" evidence="7">
    <location>
        <begin position="282"/>
        <end position="302"/>
    </location>
</feature>
<feature type="transmembrane region" description="Helical" evidence="7">
    <location>
        <begin position="323"/>
        <end position="351"/>
    </location>
</feature>
<keyword evidence="10" id="KW-1185">Reference proteome</keyword>
<evidence type="ECO:0000256" key="2">
    <source>
        <dbReference type="ARBA" id="ARBA00006143"/>
    </source>
</evidence>
<evidence type="ECO:0000256" key="3">
    <source>
        <dbReference type="ARBA" id="ARBA00022475"/>
    </source>
</evidence>
<feature type="domain" description="Thioredoxin" evidence="8">
    <location>
        <begin position="34"/>
        <end position="176"/>
    </location>
</feature>
<dbReference type="CDD" id="cd02966">
    <property type="entry name" value="TlpA_like_family"/>
    <property type="match status" value="1"/>
</dbReference>
<dbReference type="SUPFAM" id="SSF52833">
    <property type="entry name" value="Thioredoxin-like"/>
    <property type="match status" value="1"/>
</dbReference>
<feature type="transmembrane region" description="Helical" evidence="7">
    <location>
        <begin position="252"/>
        <end position="276"/>
    </location>
</feature>
<keyword evidence="5 7" id="KW-1133">Transmembrane helix</keyword>
<organism evidence="9 10">
    <name type="scientific">Candidatus Nitrosomarinus catalinensis</name>
    <dbReference type="NCBI Taxonomy" id="1898749"/>
    <lineage>
        <taxon>Archaea</taxon>
        <taxon>Nitrososphaerota</taxon>
        <taxon>Nitrososphaeria</taxon>
        <taxon>Nitrosopumilales</taxon>
        <taxon>Nitrosopumilaceae</taxon>
        <taxon>Candidatus Nitrosomarinus</taxon>
    </lineage>
</organism>
<proteinExistence type="inferred from homology"/>
<gene>
    <name evidence="9" type="ORF">NMSP_1577</name>
</gene>
<feature type="transmembrane region" description="Helical" evidence="7">
    <location>
        <begin position="402"/>
        <end position="422"/>
    </location>
</feature>
<evidence type="ECO:0000256" key="5">
    <source>
        <dbReference type="ARBA" id="ARBA00022989"/>
    </source>
</evidence>
<dbReference type="PANTHER" id="PTHR31272">
    <property type="entry name" value="CYTOCHROME C-TYPE BIOGENESIS PROTEIN HI_1454-RELATED"/>
    <property type="match status" value="1"/>
</dbReference>
<feature type="transmembrane region" description="Helical" evidence="7">
    <location>
        <begin position="357"/>
        <end position="382"/>
    </location>
</feature>
<dbReference type="RefSeq" id="WP_086908175.1">
    <property type="nucleotide sequence ID" value="NZ_CP021324.1"/>
</dbReference>